<dbReference type="SUPFAM" id="SSF51338">
    <property type="entry name" value="Composite domain of metallo-dependent hydrolases"/>
    <property type="match status" value="1"/>
</dbReference>
<dbReference type="PANTHER" id="PTHR22642">
    <property type="entry name" value="IMIDAZOLONEPROPIONASE"/>
    <property type="match status" value="1"/>
</dbReference>
<dbReference type="OrthoDB" id="3501663at2759"/>
<reference evidence="3 4" key="1">
    <citation type="submission" date="2016-04" db="EMBL/GenBank/DDBJ databases">
        <title>A degradative enzymes factory behind the ericoid mycorrhizal symbiosis.</title>
        <authorList>
            <consortium name="DOE Joint Genome Institute"/>
            <person name="Martino E."/>
            <person name="Morin E."/>
            <person name="Grelet G."/>
            <person name="Kuo A."/>
            <person name="Kohler A."/>
            <person name="Daghino S."/>
            <person name="Barry K."/>
            <person name="Choi C."/>
            <person name="Cichocki N."/>
            <person name="Clum A."/>
            <person name="Copeland A."/>
            <person name="Hainaut M."/>
            <person name="Haridas S."/>
            <person name="Labutti K."/>
            <person name="Lindquist E."/>
            <person name="Lipzen A."/>
            <person name="Khouja H.-R."/>
            <person name="Murat C."/>
            <person name="Ohm R."/>
            <person name="Olson A."/>
            <person name="Spatafora J."/>
            <person name="Veneault-Fourrey C."/>
            <person name="Henrissat B."/>
            <person name="Grigoriev I."/>
            <person name="Martin F."/>
            <person name="Perotto S."/>
        </authorList>
    </citation>
    <scope>NUCLEOTIDE SEQUENCE [LARGE SCALE GENOMIC DNA]</scope>
    <source>
        <strain evidence="3 4">F</strain>
    </source>
</reference>
<dbReference type="InterPro" id="IPR011059">
    <property type="entry name" value="Metal-dep_hydrolase_composite"/>
</dbReference>
<accession>A0A2J6RT73</accession>
<dbReference type="InterPro" id="IPR013108">
    <property type="entry name" value="Amidohydro_3"/>
</dbReference>
<feature type="compositionally biased region" description="Basic and acidic residues" evidence="1">
    <location>
        <begin position="29"/>
        <end position="46"/>
    </location>
</feature>
<gene>
    <name evidence="3" type="ORF">L207DRAFT_582141</name>
</gene>
<evidence type="ECO:0000313" key="4">
    <source>
        <dbReference type="Proteomes" id="UP000235786"/>
    </source>
</evidence>
<evidence type="ECO:0000313" key="3">
    <source>
        <dbReference type="EMBL" id="PMD41710.1"/>
    </source>
</evidence>
<dbReference type="AlphaFoldDB" id="A0A2J6RT73"/>
<protein>
    <recommendedName>
        <fullName evidence="2">Amidohydrolase 3 domain-containing protein</fullName>
    </recommendedName>
</protein>
<name>A0A2J6RT73_HYAVF</name>
<dbReference type="InterPro" id="IPR033932">
    <property type="entry name" value="YtcJ-like"/>
</dbReference>
<dbReference type="EMBL" id="KZ613944">
    <property type="protein sequence ID" value="PMD41710.1"/>
    <property type="molecule type" value="Genomic_DNA"/>
</dbReference>
<dbReference type="Proteomes" id="UP000235786">
    <property type="component" value="Unassembled WGS sequence"/>
</dbReference>
<dbReference type="CDD" id="cd01300">
    <property type="entry name" value="YtcJ_like"/>
    <property type="match status" value="1"/>
</dbReference>
<keyword evidence="4" id="KW-1185">Reference proteome</keyword>
<dbReference type="GO" id="GO:0016810">
    <property type="term" value="F:hydrolase activity, acting on carbon-nitrogen (but not peptide) bonds"/>
    <property type="evidence" value="ECO:0007669"/>
    <property type="project" value="InterPro"/>
</dbReference>
<feature type="domain" description="Amidohydrolase 3" evidence="2">
    <location>
        <begin position="98"/>
        <end position="580"/>
    </location>
</feature>
<evidence type="ECO:0000256" key="1">
    <source>
        <dbReference type="SAM" id="MobiDB-lite"/>
    </source>
</evidence>
<dbReference type="Gene3D" id="2.30.40.10">
    <property type="entry name" value="Urease, subunit C, domain 1"/>
    <property type="match status" value="1"/>
</dbReference>
<dbReference type="Gene3D" id="3.20.20.140">
    <property type="entry name" value="Metal-dependent hydrolases"/>
    <property type="match status" value="1"/>
</dbReference>
<dbReference type="Gene3D" id="3.10.310.70">
    <property type="match status" value="1"/>
</dbReference>
<organism evidence="3 4">
    <name type="scientific">Hyaloscypha variabilis (strain UAMH 11265 / GT02V1 / F)</name>
    <name type="common">Meliniomyces variabilis</name>
    <dbReference type="NCBI Taxonomy" id="1149755"/>
    <lineage>
        <taxon>Eukaryota</taxon>
        <taxon>Fungi</taxon>
        <taxon>Dikarya</taxon>
        <taxon>Ascomycota</taxon>
        <taxon>Pezizomycotina</taxon>
        <taxon>Leotiomycetes</taxon>
        <taxon>Helotiales</taxon>
        <taxon>Hyaloscyphaceae</taxon>
        <taxon>Hyaloscypha</taxon>
        <taxon>Hyaloscypha variabilis</taxon>
    </lineage>
</organism>
<feature type="region of interest" description="Disordered" evidence="1">
    <location>
        <begin position="27"/>
        <end position="46"/>
    </location>
</feature>
<dbReference type="Pfam" id="PF07969">
    <property type="entry name" value="Amidohydro_3"/>
    <property type="match status" value="1"/>
</dbReference>
<dbReference type="PANTHER" id="PTHR22642:SF2">
    <property type="entry name" value="PROTEIN LONG AFTER FAR-RED 3"/>
    <property type="match status" value="1"/>
</dbReference>
<dbReference type="SUPFAM" id="SSF51556">
    <property type="entry name" value="Metallo-dependent hydrolases"/>
    <property type="match status" value="1"/>
</dbReference>
<dbReference type="STRING" id="1149755.A0A2J6RT73"/>
<dbReference type="InterPro" id="IPR032466">
    <property type="entry name" value="Metal_Hydrolase"/>
</dbReference>
<sequence length="582" mass="63066">MCNSCGSGIHFLGDHVMKKLNFSSLKSPNQEHDQLQPPPKDESKDAETTIFSGGSILTMENGAFSPKGALVMKGETIQFTGSLEDALKGYGEGAIRYDLAGKCLLPGFIDPHVHITLTSLANNYFLDLSATKVSKLQDAVKILTDALIRGILQNGWIVGFGYDPSRVADNPHLTKHILGEISEDVPIFVLNQSGHIAYVNSKALKEAGMNESTAPSRFQRDPKNPKNGLTGVIFEEEAISEVALIIPPPAEDLVQQWVENIFKNCASRGCTTIYEVQLGAFGLGEIDLIKEASQGPNVPVNLYGAYSEKILAAKPQLKPETLGGIHMQGIKFVTDGSTQGYSAAVTESYLHSPAGTEKHGILNYKITEILIGGMRSSVEAGFQIVVHANGDAAIDQALVACNAIKGHGSYPGLHRIDHFTVNRPDQLQSVKELGLSLSHTINHVRWWGQVFVEDIIGLSRARRIAPLKSDFDLDITVSMHSDSPVTEVYPLSYLRTAVTRFMGDAHTPLGEEEIIPLEKALTCITLSPAKQLGIDHITGTLGVGKNADMVMLDSDPQNIPPSLLDSLKVEATWVKGKQAYRA</sequence>
<proteinExistence type="predicted"/>
<evidence type="ECO:0000259" key="2">
    <source>
        <dbReference type="Pfam" id="PF07969"/>
    </source>
</evidence>